<feature type="transmembrane region" description="Helical" evidence="4">
    <location>
        <begin position="343"/>
        <end position="365"/>
    </location>
</feature>
<gene>
    <name evidence="5" type="ORF">SAMN05660472_02155</name>
</gene>
<evidence type="ECO:0000256" key="2">
    <source>
        <dbReference type="ARBA" id="ARBA00023136"/>
    </source>
</evidence>
<dbReference type="GO" id="GO:0016020">
    <property type="term" value="C:membrane"/>
    <property type="evidence" value="ECO:0007669"/>
    <property type="project" value="InterPro"/>
</dbReference>
<keyword evidence="4" id="KW-1133">Transmembrane helix</keyword>
<evidence type="ECO:0000256" key="3">
    <source>
        <dbReference type="SAM" id="MobiDB-lite"/>
    </source>
</evidence>
<dbReference type="RefSeq" id="WP_090553694.1">
    <property type="nucleotide sequence ID" value="NZ_FNFP01000004.1"/>
</dbReference>
<evidence type="ECO:0000256" key="4">
    <source>
        <dbReference type="SAM" id="Phobius"/>
    </source>
</evidence>
<dbReference type="PANTHER" id="PTHR22550">
    <property type="entry name" value="SPORE GERMINATION PROTEIN"/>
    <property type="match status" value="1"/>
</dbReference>
<accession>A0A1G9FD14</accession>
<dbReference type="InterPro" id="IPR004995">
    <property type="entry name" value="Spore_Ger"/>
</dbReference>
<sequence>MGFWKKLFGQKQKKQKLGNIKTNKSLEKNLKLFKEKFLKDCDDVIYREFTIGKEDTYKAAVVWVDGMVDKQLINNYIIESLMIDSRLAPPEPKTFKNSIVNLIKNKTLAVSEISEVDTIEDALVNILSGETAFLLDDYEKIIIIPSRGWEGRGISEPQTEAVIRGPRDGFTETMRFNTSLIRRRIRDHRMKIKNYRVGTRSQTDIAVMYMEDIVNKEVLKELDKRLNNVDIDAILDSGQLEELIEDKWISIFPQIQNTERPDTAASAIFHGRIVLVVDNTPFALIIPTTFNALIQSAEDYYERWDIATVIRILRYFCVFLALFAPALYVGVTSFHPQMIPTDLALAVAATRLAVPFPAIVEALIMEVTIEILREAGIRLPGAIGSTIGIVGGLVIGQAAVEAGIVGPLMVITVAITAIASFAIPSYNLSIAFRLLRFGILFAAAAFGLYGIMLAALLILIHLCSLKSFGMPYLSPFISFIGDSSDLKDTVVRVPHIAMNKRDVNSPKDEKIRLDDHQEEDFNREDNIEEKK</sequence>
<reference evidence="5 6" key="1">
    <citation type="submission" date="2016-10" db="EMBL/GenBank/DDBJ databases">
        <authorList>
            <person name="de Groot N.N."/>
        </authorList>
    </citation>
    <scope>NUCLEOTIDE SEQUENCE [LARGE SCALE GENOMIC DNA]</scope>
    <source>
        <strain evidence="5 6">DSM 18346</strain>
    </source>
</reference>
<comment type="similarity">
    <text evidence="1">Belongs to the GerABKA family.</text>
</comment>
<dbReference type="Proteomes" id="UP000198718">
    <property type="component" value="Unassembled WGS sequence"/>
</dbReference>
<dbReference type="STRING" id="393762.SAMN05660472_02155"/>
<feature type="transmembrane region" description="Helical" evidence="4">
    <location>
        <begin position="404"/>
        <end position="423"/>
    </location>
</feature>
<evidence type="ECO:0000313" key="6">
    <source>
        <dbReference type="Proteomes" id="UP000198718"/>
    </source>
</evidence>
<name>A0A1G9FD14_9FIRM</name>
<dbReference type="OrthoDB" id="9772630at2"/>
<evidence type="ECO:0000256" key="1">
    <source>
        <dbReference type="ARBA" id="ARBA00005278"/>
    </source>
</evidence>
<dbReference type="EMBL" id="FNFP01000004">
    <property type="protein sequence ID" value="SDK86271.1"/>
    <property type="molecule type" value="Genomic_DNA"/>
</dbReference>
<feature type="transmembrane region" description="Helical" evidence="4">
    <location>
        <begin position="312"/>
        <end position="331"/>
    </location>
</feature>
<keyword evidence="2 4" id="KW-0472">Membrane</keyword>
<protein>
    <submittedName>
        <fullName evidence="5">Spore germination protein</fullName>
    </submittedName>
</protein>
<dbReference type="InterPro" id="IPR050768">
    <property type="entry name" value="UPF0353/GerABKA_families"/>
</dbReference>
<dbReference type="Pfam" id="PF03323">
    <property type="entry name" value="GerA"/>
    <property type="match status" value="1"/>
</dbReference>
<feature type="transmembrane region" description="Helical" evidence="4">
    <location>
        <begin position="377"/>
        <end position="398"/>
    </location>
</feature>
<keyword evidence="4" id="KW-0812">Transmembrane</keyword>
<evidence type="ECO:0000313" key="5">
    <source>
        <dbReference type="EMBL" id="SDK86271.1"/>
    </source>
</evidence>
<dbReference type="PANTHER" id="PTHR22550:SF5">
    <property type="entry name" value="LEUCINE ZIPPER PROTEIN 4"/>
    <property type="match status" value="1"/>
</dbReference>
<organism evidence="5 6">
    <name type="scientific">Natronincola ferrireducens</name>
    <dbReference type="NCBI Taxonomy" id="393762"/>
    <lineage>
        <taxon>Bacteria</taxon>
        <taxon>Bacillati</taxon>
        <taxon>Bacillota</taxon>
        <taxon>Clostridia</taxon>
        <taxon>Peptostreptococcales</taxon>
        <taxon>Natronincolaceae</taxon>
        <taxon>Natronincola</taxon>
    </lineage>
</organism>
<dbReference type="AlphaFoldDB" id="A0A1G9FD14"/>
<dbReference type="GO" id="GO:0009847">
    <property type="term" value="P:spore germination"/>
    <property type="evidence" value="ECO:0007669"/>
    <property type="project" value="InterPro"/>
</dbReference>
<feature type="region of interest" description="Disordered" evidence="3">
    <location>
        <begin position="507"/>
        <end position="531"/>
    </location>
</feature>
<dbReference type="PIRSF" id="PIRSF005690">
    <property type="entry name" value="GerBA"/>
    <property type="match status" value="1"/>
</dbReference>
<keyword evidence="6" id="KW-1185">Reference proteome</keyword>
<feature type="transmembrane region" description="Helical" evidence="4">
    <location>
        <begin position="435"/>
        <end position="462"/>
    </location>
</feature>
<proteinExistence type="inferred from homology"/>